<feature type="coiled-coil region" evidence="5">
    <location>
        <begin position="42"/>
        <end position="76"/>
    </location>
</feature>
<evidence type="ECO:0000259" key="6">
    <source>
        <dbReference type="PROSITE" id="PS50888"/>
    </source>
</evidence>
<evidence type="ECO:0000313" key="9">
    <source>
        <dbReference type="Proteomes" id="UP001642360"/>
    </source>
</evidence>
<gene>
    <name evidence="7" type="ORF">ILEXP_LOCUS26092</name>
    <name evidence="8" type="ORF">ILEXP_LOCUS51929</name>
</gene>
<comment type="caution">
    <text evidence="7">The sequence shown here is derived from an EMBL/GenBank/DDBJ whole genome shotgun (WGS) entry which is preliminary data.</text>
</comment>
<feature type="domain" description="BHLH" evidence="6">
    <location>
        <begin position="7"/>
        <end position="59"/>
    </location>
</feature>
<dbReference type="EMBL" id="CAUOFW020003017">
    <property type="protein sequence ID" value="CAK9157531.1"/>
    <property type="molecule type" value="Genomic_DNA"/>
</dbReference>
<name>A0ABC8SK12_9AQUA</name>
<evidence type="ECO:0000256" key="3">
    <source>
        <dbReference type="ARBA" id="ARBA00023163"/>
    </source>
</evidence>
<dbReference type="InterPro" id="IPR015660">
    <property type="entry name" value="MASH1/Ascl1a-like"/>
</dbReference>
<dbReference type="InterPro" id="IPR011598">
    <property type="entry name" value="bHLH_dom"/>
</dbReference>
<proteinExistence type="predicted"/>
<keyword evidence="9" id="KW-1185">Reference proteome</keyword>
<dbReference type="Pfam" id="PF00010">
    <property type="entry name" value="HLH"/>
    <property type="match status" value="1"/>
</dbReference>
<evidence type="ECO:0000256" key="2">
    <source>
        <dbReference type="ARBA" id="ARBA00023015"/>
    </source>
</evidence>
<dbReference type="InterPro" id="IPR036638">
    <property type="entry name" value="HLH_DNA-bd_sf"/>
</dbReference>
<evidence type="ECO:0000256" key="1">
    <source>
        <dbReference type="ARBA" id="ARBA00004123"/>
    </source>
</evidence>
<dbReference type="PANTHER" id="PTHR13935:SF90">
    <property type="entry name" value="TRANSCRIPTION FACTOR BHLH162"/>
    <property type="match status" value="1"/>
</dbReference>
<organism evidence="7 9">
    <name type="scientific">Ilex paraguariensis</name>
    <name type="common">yerba mate</name>
    <dbReference type="NCBI Taxonomy" id="185542"/>
    <lineage>
        <taxon>Eukaryota</taxon>
        <taxon>Viridiplantae</taxon>
        <taxon>Streptophyta</taxon>
        <taxon>Embryophyta</taxon>
        <taxon>Tracheophyta</taxon>
        <taxon>Spermatophyta</taxon>
        <taxon>Magnoliopsida</taxon>
        <taxon>eudicotyledons</taxon>
        <taxon>Gunneridae</taxon>
        <taxon>Pentapetalae</taxon>
        <taxon>asterids</taxon>
        <taxon>campanulids</taxon>
        <taxon>Aquifoliales</taxon>
        <taxon>Aquifoliaceae</taxon>
        <taxon>Ilex</taxon>
    </lineage>
</organism>
<evidence type="ECO:0000313" key="8">
    <source>
        <dbReference type="EMBL" id="CAK9181818.1"/>
    </source>
</evidence>
<dbReference type="Gene3D" id="4.10.280.10">
    <property type="entry name" value="Helix-loop-helix DNA-binding domain"/>
    <property type="match status" value="1"/>
</dbReference>
<evidence type="ECO:0000256" key="4">
    <source>
        <dbReference type="ARBA" id="ARBA00023242"/>
    </source>
</evidence>
<reference evidence="7 9" key="1">
    <citation type="submission" date="2024-02" db="EMBL/GenBank/DDBJ databases">
        <authorList>
            <person name="Vignale AGUSTIN F."/>
            <person name="Sosa J E."/>
            <person name="Modenutti C."/>
        </authorList>
    </citation>
    <scope>NUCLEOTIDE SEQUENCE [LARGE SCALE GENOMIC DNA]</scope>
</reference>
<evidence type="ECO:0000313" key="7">
    <source>
        <dbReference type="EMBL" id="CAK9157531.1"/>
    </source>
</evidence>
<dbReference type="SUPFAM" id="SSF47459">
    <property type="entry name" value="HLH, helix-loop-helix DNA-binding domain"/>
    <property type="match status" value="1"/>
</dbReference>
<dbReference type="PROSITE" id="PS50888">
    <property type="entry name" value="BHLH"/>
    <property type="match status" value="1"/>
</dbReference>
<dbReference type="AlphaFoldDB" id="A0ABC8SK12"/>
<keyword evidence="4" id="KW-0539">Nucleus</keyword>
<comment type="subcellular location">
    <subcellularLocation>
        <location evidence="1">Nucleus</location>
    </subcellularLocation>
</comment>
<dbReference type="GO" id="GO:0005634">
    <property type="term" value="C:nucleus"/>
    <property type="evidence" value="ECO:0007669"/>
    <property type="project" value="UniProtKB-SubCell"/>
</dbReference>
<keyword evidence="3" id="KW-0804">Transcription</keyword>
<sequence>MEQNPSSSRADRKTIEKNRRTHMKTLFSQLNSLLPHQTSREALSLADQLDEAANHIKNLQANLVKMKQKKDRLVGIQNQFTRMSCQTMAGARSPQIEVHEVGLAMEVVLITGLDCQFIFTETIRMIHEEGAEVVNASFFVIDNTVFHTIHSKVGESAPGYGCARISERLKKFVYGANSF</sequence>
<dbReference type="SMART" id="SM00353">
    <property type="entry name" value="HLH"/>
    <property type="match status" value="1"/>
</dbReference>
<keyword evidence="2" id="KW-0805">Transcription regulation</keyword>
<keyword evidence="5" id="KW-0175">Coiled coil</keyword>
<protein>
    <recommendedName>
        <fullName evidence="6">BHLH domain-containing protein</fullName>
    </recommendedName>
</protein>
<dbReference type="EMBL" id="CAUOFW020008168">
    <property type="protein sequence ID" value="CAK9181818.1"/>
    <property type="molecule type" value="Genomic_DNA"/>
</dbReference>
<dbReference type="Proteomes" id="UP001642360">
    <property type="component" value="Unassembled WGS sequence"/>
</dbReference>
<dbReference type="GO" id="GO:0006355">
    <property type="term" value="P:regulation of DNA-templated transcription"/>
    <property type="evidence" value="ECO:0007669"/>
    <property type="project" value="UniProtKB-ARBA"/>
</dbReference>
<dbReference type="PANTHER" id="PTHR13935">
    <property type="entry name" value="ACHAETE-SCUTE TRANSCRIPTION FACTOR-RELATED"/>
    <property type="match status" value="1"/>
</dbReference>
<accession>A0ABC8SK12</accession>
<evidence type="ECO:0000256" key="5">
    <source>
        <dbReference type="SAM" id="Coils"/>
    </source>
</evidence>